<gene>
    <name evidence="2" type="ORF">SCUD_LOCUS21855</name>
</gene>
<proteinExistence type="predicted"/>
<keyword evidence="3" id="KW-1185">Reference proteome</keyword>
<evidence type="ECO:0000256" key="1">
    <source>
        <dbReference type="SAM" id="MobiDB-lite"/>
    </source>
</evidence>
<reference evidence="4" key="1">
    <citation type="submission" date="2016-06" db="UniProtKB">
        <authorList>
            <consortium name="WormBaseParasite"/>
        </authorList>
    </citation>
    <scope>IDENTIFICATION</scope>
</reference>
<accession>A0A183L3E7</accession>
<evidence type="ECO:0000313" key="4">
    <source>
        <dbReference type="WBParaSite" id="SCUD_0002185801-mRNA-1"/>
    </source>
</evidence>
<sequence>MICQDIRHSTNSLGRLSPMRNQGHSDNNSLRSCEAGQEDEYKFGQCLSCSKFHLCTFRNSKFFKCGEIGLIQSVCNTKVHSAATNVKISKCDPIKFGVYNDYFYLSMTLESGQGCRGRC</sequence>
<organism evidence="4">
    <name type="scientific">Schistosoma curassoni</name>
    <dbReference type="NCBI Taxonomy" id="6186"/>
    <lineage>
        <taxon>Eukaryota</taxon>
        <taxon>Metazoa</taxon>
        <taxon>Spiralia</taxon>
        <taxon>Lophotrochozoa</taxon>
        <taxon>Platyhelminthes</taxon>
        <taxon>Trematoda</taxon>
        <taxon>Digenea</taxon>
        <taxon>Strigeidida</taxon>
        <taxon>Schistosomatoidea</taxon>
        <taxon>Schistosomatidae</taxon>
        <taxon>Schistosoma</taxon>
    </lineage>
</organism>
<protein>
    <submittedName>
        <fullName evidence="2 4">Uncharacterized protein</fullName>
    </submittedName>
</protein>
<evidence type="ECO:0000313" key="3">
    <source>
        <dbReference type="Proteomes" id="UP000279833"/>
    </source>
</evidence>
<dbReference type="Proteomes" id="UP000279833">
    <property type="component" value="Unassembled WGS sequence"/>
</dbReference>
<name>A0A183L3E7_9TREM</name>
<dbReference type="AlphaFoldDB" id="A0A183L3E7"/>
<dbReference type="WBParaSite" id="SCUD_0002185801-mRNA-1">
    <property type="protein sequence ID" value="SCUD_0002185801-mRNA-1"/>
    <property type="gene ID" value="SCUD_0002185801"/>
</dbReference>
<feature type="region of interest" description="Disordered" evidence="1">
    <location>
        <begin position="1"/>
        <end position="28"/>
    </location>
</feature>
<dbReference type="EMBL" id="UZAK01047630">
    <property type="protein sequence ID" value="VDP76794.1"/>
    <property type="molecule type" value="Genomic_DNA"/>
</dbReference>
<reference evidence="2 3" key="2">
    <citation type="submission" date="2018-11" db="EMBL/GenBank/DDBJ databases">
        <authorList>
            <consortium name="Pathogen Informatics"/>
        </authorList>
    </citation>
    <scope>NUCLEOTIDE SEQUENCE [LARGE SCALE GENOMIC DNA]</scope>
    <source>
        <strain evidence="2">Dakar</strain>
        <strain evidence="3">Dakar, Senegal</strain>
    </source>
</reference>
<feature type="compositionally biased region" description="Polar residues" evidence="1">
    <location>
        <begin position="9"/>
        <end position="28"/>
    </location>
</feature>
<evidence type="ECO:0000313" key="2">
    <source>
        <dbReference type="EMBL" id="VDP76794.1"/>
    </source>
</evidence>